<evidence type="ECO:0008006" key="3">
    <source>
        <dbReference type="Google" id="ProtNLM"/>
    </source>
</evidence>
<accession>A0A7M3SA58</accession>
<keyword evidence="2" id="KW-1185">Reference proteome</keyword>
<evidence type="ECO:0000313" key="2">
    <source>
        <dbReference type="Proteomes" id="UP000515703"/>
    </source>
</evidence>
<dbReference type="EMBL" id="AP023368">
    <property type="protein sequence ID" value="BCK01476.1"/>
    <property type="molecule type" value="Genomic_DNA"/>
</dbReference>
<gene>
    <name evidence="1" type="ORF">bsdcttw_45160</name>
</gene>
<name>A0A7M3SA58_9FIRM</name>
<dbReference type="RefSeq" id="WP_185257034.1">
    <property type="nucleotide sequence ID" value="NZ_AP023368.1"/>
</dbReference>
<reference evidence="1 2" key="1">
    <citation type="submission" date="2020-08" db="EMBL/GenBank/DDBJ databases">
        <title>Draft genome sequencing of an Anaerocolumna strain isolated from anoxic soil subjected to BSD treatment.</title>
        <authorList>
            <person name="Uek A."/>
            <person name="Tonouchi A."/>
        </authorList>
    </citation>
    <scope>NUCLEOTIDE SEQUENCE [LARGE SCALE GENOMIC DNA]</scope>
    <source>
        <strain evidence="1 2">CTTW</strain>
    </source>
</reference>
<proteinExistence type="predicted"/>
<dbReference type="KEGG" id="acht:bsdcttw_45160"/>
<dbReference type="AlphaFoldDB" id="A0A7M3SA58"/>
<sequence length="374" mass="44889">MKKILEINENPILTTYPEFGVMFSVIDLNNPKSWDWIYSSFIQIYSIEYYKYMTHKGEVYDYIGSISSYREHLELGRYSNNMPAPTLKYLHIDQEFLKNKNNYNIIETIIQAINQGLYISLYLDWYYLPKSPCYQYKHNPHLTLIYGYDLEKRIFYARDNLDNGRYISEEIFFEDFLKSYNIQVTCVSVNNENQQNITFIKRVEAPSYQFNIQYTLEELLFYVNSYNSNKKNISNNSENMAKHFSKHFSFYYNCKLQYYNIGFYENLLNNLLFIKDADELDIRTYHLLYEHKKLMLNRVKYLIDKEFIPSHTIIIDLFENNLKLARIILSVALKLIISKNINKSKKSLEEYINILQQNEIKSMNILINEINSNL</sequence>
<protein>
    <recommendedName>
        <fullName evidence="3">Butirosin biosynthesis protein H N-terminal domain-containing protein</fullName>
    </recommendedName>
</protein>
<dbReference type="Proteomes" id="UP000515703">
    <property type="component" value="Chromosome"/>
</dbReference>
<reference evidence="1 2" key="2">
    <citation type="submission" date="2020-08" db="EMBL/GenBank/DDBJ databases">
        <authorList>
            <person name="Ueki A."/>
            <person name="Tonouchi A."/>
        </authorList>
    </citation>
    <scope>NUCLEOTIDE SEQUENCE [LARGE SCALE GENOMIC DNA]</scope>
    <source>
        <strain evidence="1 2">CTTW</strain>
    </source>
</reference>
<evidence type="ECO:0000313" key="1">
    <source>
        <dbReference type="EMBL" id="BCK01476.1"/>
    </source>
</evidence>
<organism evidence="1 2">
    <name type="scientific">Anaerocolumna chitinilytica</name>
    <dbReference type="NCBI Taxonomy" id="1727145"/>
    <lineage>
        <taxon>Bacteria</taxon>
        <taxon>Bacillati</taxon>
        <taxon>Bacillota</taxon>
        <taxon>Clostridia</taxon>
        <taxon>Lachnospirales</taxon>
        <taxon>Lachnospiraceae</taxon>
        <taxon>Anaerocolumna</taxon>
    </lineage>
</organism>